<gene>
    <name evidence="1" type="ORF">V6243_00660</name>
</gene>
<dbReference type="EMBL" id="JBAKAP010000001">
    <property type="protein sequence ID" value="MEL0615322.1"/>
    <property type="molecule type" value="Genomic_DNA"/>
</dbReference>
<protein>
    <recommendedName>
        <fullName evidence="3">Dihydrofolate reductase</fullName>
    </recommendedName>
</protein>
<sequence>MVRLIARPDGVMKAGDLPWRIPQHCSNHANFQAIDFIGFSKEMVVE</sequence>
<accession>A0ABU9GA33</accession>
<proteinExistence type="predicted"/>
<reference evidence="1 2" key="1">
    <citation type="submission" date="2024-02" db="EMBL/GenBank/DDBJ databases">
        <title>Bacteria isolated from the canopy kelp, Nereocystis luetkeana.</title>
        <authorList>
            <person name="Pfister C.A."/>
            <person name="Younker I.T."/>
            <person name="Light S.H."/>
        </authorList>
    </citation>
    <scope>NUCLEOTIDE SEQUENCE [LARGE SCALE GENOMIC DNA]</scope>
    <source>
        <strain evidence="1 2">TI.5.07</strain>
    </source>
</reference>
<dbReference type="RefSeq" id="WP_341541599.1">
    <property type="nucleotide sequence ID" value="NZ_JBAKAP010000001.1"/>
</dbReference>
<evidence type="ECO:0008006" key="3">
    <source>
        <dbReference type="Google" id="ProtNLM"/>
    </source>
</evidence>
<name>A0ABU9GA33_COBMA</name>
<dbReference type="Proteomes" id="UP001378242">
    <property type="component" value="Unassembled WGS sequence"/>
</dbReference>
<organism evidence="1 2">
    <name type="scientific">Cobetia marina</name>
    <name type="common">Deleya marina</name>
    <dbReference type="NCBI Taxonomy" id="28258"/>
    <lineage>
        <taxon>Bacteria</taxon>
        <taxon>Pseudomonadati</taxon>
        <taxon>Pseudomonadota</taxon>
        <taxon>Gammaproteobacteria</taxon>
        <taxon>Oceanospirillales</taxon>
        <taxon>Halomonadaceae</taxon>
        <taxon>Cobetia</taxon>
    </lineage>
</organism>
<keyword evidence="2" id="KW-1185">Reference proteome</keyword>
<comment type="caution">
    <text evidence="1">The sequence shown here is derived from an EMBL/GenBank/DDBJ whole genome shotgun (WGS) entry which is preliminary data.</text>
</comment>
<evidence type="ECO:0000313" key="1">
    <source>
        <dbReference type="EMBL" id="MEL0615322.1"/>
    </source>
</evidence>
<evidence type="ECO:0000313" key="2">
    <source>
        <dbReference type="Proteomes" id="UP001378242"/>
    </source>
</evidence>